<name>A0AA35CM67_9FIRM</name>
<evidence type="ECO:0008006" key="3">
    <source>
        <dbReference type="Google" id="ProtNLM"/>
    </source>
</evidence>
<protein>
    <recommendedName>
        <fullName evidence="3">DUF1850 domain-containing protein</fullName>
    </recommendedName>
</protein>
<dbReference type="AlphaFoldDB" id="A0AA35CM67"/>
<proteinExistence type="predicted"/>
<organism evidence="1 2">
    <name type="scientific">Caldinitratiruptor microaerophilus</name>
    <dbReference type="NCBI Taxonomy" id="671077"/>
    <lineage>
        <taxon>Bacteria</taxon>
        <taxon>Bacillati</taxon>
        <taxon>Bacillota</taxon>
        <taxon>Clostridia</taxon>
        <taxon>Eubacteriales</taxon>
        <taxon>Symbiobacteriaceae</taxon>
        <taxon>Caldinitratiruptor</taxon>
    </lineage>
</organism>
<evidence type="ECO:0000313" key="1">
    <source>
        <dbReference type="EMBL" id="BDG60953.1"/>
    </source>
</evidence>
<evidence type="ECO:0000313" key="2">
    <source>
        <dbReference type="Proteomes" id="UP001163687"/>
    </source>
</evidence>
<dbReference type="EMBL" id="AP025628">
    <property type="protein sequence ID" value="BDG60953.1"/>
    <property type="molecule type" value="Genomic_DNA"/>
</dbReference>
<dbReference type="RefSeq" id="WP_264841636.1">
    <property type="nucleotide sequence ID" value="NZ_AP025628.1"/>
</dbReference>
<dbReference type="Proteomes" id="UP001163687">
    <property type="component" value="Chromosome"/>
</dbReference>
<accession>A0AA35CM67</accession>
<sequence length="187" mass="20800">MSSRTVSRRPRTGRRVGVRPGALLLLFVLLAALLPVPVLEVGSPGRGAPLRRPVYPGYRFALRYEHSLFDVPVTEAFEVDLWGRLVLYEVVAPDERIAGYYDIPGARAEVVPGRTRLYGFRFPYRRLTVAATPVGRRTYEDRTCRLPLSAVAGAWGPATLRVRLVPFGLSLYWLGRGTADCATRSAE</sequence>
<gene>
    <name evidence="1" type="ORF">caldi_20430</name>
</gene>
<dbReference type="KEGG" id="cmic:caldi_20430"/>
<reference evidence="1" key="1">
    <citation type="submission" date="2022-03" db="EMBL/GenBank/DDBJ databases">
        <title>Complete genome sequence of Caldinitratiruptor microaerophilus.</title>
        <authorList>
            <person name="Mukaiyama R."/>
            <person name="Nishiyama T."/>
            <person name="Ueda K."/>
        </authorList>
    </citation>
    <scope>NUCLEOTIDE SEQUENCE</scope>
    <source>
        <strain evidence="1">JCM 16183</strain>
    </source>
</reference>
<keyword evidence="2" id="KW-1185">Reference proteome</keyword>